<reference evidence="7" key="2">
    <citation type="submission" date="2015-02" db="UniProtKB">
        <authorList>
            <consortium name="EnsemblMetazoa"/>
        </authorList>
    </citation>
    <scope>IDENTIFICATION</scope>
</reference>
<feature type="region of interest" description="Disordered" evidence="6">
    <location>
        <begin position="29"/>
        <end position="163"/>
    </location>
</feature>
<dbReference type="Gene3D" id="1.20.5.580">
    <property type="entry name" value="Single Helix bin"/>
    <property type="match status" value="1"/>
</dbReference>
<keyword evidence="3" id="KW-0268">Exocytosis</keyword>
<evidence type="ECO:0000256" key="6">
    <source>
        <dbReference type="SAM" id="MobiDB-lite"/>
    </source>
</evidence>
<keyword evidence="2" id="KW-0813">Transport</keyword>
<comment type="function">
    <text evidence="5">Positively regulates a late step in synaptic vesicle exocytosis.</text>
</comment>
<dbReference type="Proteomes" id="UP000014500">
    <property type="component" value="Unassembled WGS sequence"/>
</dbReference>
<dbReference type="PANTHER" id="PTHR16705">
    <property type="entry name" value="COMPLEXIN"/>
    <property type="match status" value="1"/>
</dbReference>
<dbReference type="GO" id="GO:0019905">
    <property type="term" value="F:syntaxin binding"/>
    <property type="evidence" value="ECO:0007669"/>
    <property type="project" value="InterPro"/>
</dbReference>
<evidence type="ECO:0000313" key="8">
    <source>
        <dbReference type="Proteomes" id="UP000014500"/>
    </source>
</evidence>
<proteinExistence type="inferred from homology"/>
<keyword evidence="8" id="KW-1185">Reference proteome</keyword>
<evidence type="ECO:0000256" key="2">
    <source>
        <dbReference type="ARBA" id="ARBA00022448"/>
    </source>
</evidence>
<accession>T1J8Q5</accession>
<dbReference type="EnsemblMetazoa" id="SMAR010091-RA">
    <property type="protein sequence ID" value="SMAR010091-PA"/>
    <property type="gene ID" value="SMAR010091"/>
</dbReference>
<dbReference type="STRING" id="126957.T1J8Q5"/>
<dbReference type="GO" id="GO:0046928">
    <property type="term" value="P:regulation of neurotransmitter secretion"/>
    <property type="evidence" value="ECO:0007669"/>
    <property type="project" value="TreeGrafter"/>
</dbReference>
<dbReference type="PANTHER" id="PTHR16705:SF4">
    <property type="entry name" value="COMPLEXIN"/>
    <property type="match status" value="1"/>
</dbReference>
<dbReference type="PhylomeDB" id="T1J8Q5"/>
<organism evidence="7 8">
    <name type="scientific">Strigamia maritima</name>
    <name type="common">European centipede</name>
    <name type="synonym">Geophilus maritimus</name>
    <dbReference type="NCBI Taxonomy" id="126957"/>
    <lineage>
        <taxon>Eukaryota</taxon>
        <taxon>Metazoa</taxon>
        <taxon>Ecdysozoa</taxon>
        <taxon>Arthropoda</taxon>
        <taxon>Myriapoda</taxon>
        <taxon>Chilopoda</taxon>
        <taxon>Pleurostigmophora</taxon>
        <taxon>Geophilomorpha</taxon>
        <taxon>Linotaeniidae</taxon>
        <taxon>Strigamia</taxon>
    </lineage>
</organism>
<name>T1J8Q5_STRMM</name>
<dbReference type="GO" id="GO:0031201">
    <property type="term" value="C:SNARE complex"/>
    <property type="evidence" value="ECO:0007669"/>
    <property type="project" value="TreeGrafter"/>
</dbReference>
<dbReference type="SUPFAM" id="SSF58038">
    <property type="entry name" value="SNARE fusion complex"/>
    <property type="match status" value="1"/>
</dbReference>
<reference evidence="8" key="1">
    <citation type="submission" date="2011-05" db="EMBL/GenBank/DDBJ databases">
        <authorList>
            <person name="Richards S.R."/>
            <person name="Qu J."/>
            <person name="Jiang H."/>
            <person name="Jhangiani S.N."/>
            <person name="Agravi P."/>
            <person name="Goodspeed R."/>
            <person name="Gross S."/>
            <person name="Mandapat C."/>
            <person name="Jackson L."/>
            <person name="Mathew T."/>
            <person name="Pu L."/>
            <person name="Thornton R."/>
            <person name="Saada N."/>
            <person name="Wilczek-Boney K.B."/>
            <person name="Lee S."/>
            <person name="Kovar C."/>
            <person name="Wu Y."/>
            <person name="Scherer S.E."/>
            <person name="Worley K.C."/>
            <person name="Muzny D.M."/>
            <person name="Gibbs R."/>
        </authorList>
    </citation>
    <scope>NUCLEOTIDE SEQUENCE</scope>
    <source>
        <strain evidence="8">Brora</strain>
    </source>
</reference>
<dbReference type="GO" id="GO:0043195">
    <property type="term" value="C:terminal bouton"/>
    <property type="evidence" value="ECO:0007669"/>
    <property type="project" value="TreeGrafter"/>
</dbReference>
<evidence type="ECO:0000256" key="3">
    <source>
        <dbReference type="ARBA" id="ARBA00022483"/>
    </source>
</evidence>
<evidence type="ECO:0008006" key="9">
    <source>
        <dbReference type="Google" id="ProtNLM"/>
    </source>
</evidence>
<dbReference type="eggNOG" id="ENOG502S3I2">
    <property type="taxonomic scope" value="Eukaryota"/>
</dbReference>
<evidence type="ECO:0000256" key="1">
    <source>
        <dbReference type="ARBA" id="ARBA00005396"/>
    </source>
</evidence>
<dbReference type="EMBL" id="JH431959">
    <property type="status" value="NOT_ANNOTATED_CDS"/>
    <property type="molecule type" value="Genomic_DNA"/>
</dbReference>
<dbReference type="GO" id="GO:0016079">
    <property type="term" value="P:synaptic vesicle exocytosis"/>
    <property type="evidence" value="ECO:0007669"/>
    <property type="project" value="TreeGrafter"/>
</dbReference>
<feature type="compositionally biased region" description="Basic and acidic residues" evidence="6">
    <location>
        <begin position="61"/>
        <end position="97"/>
    </location>
</feature>
<protein>
    <recommendedName>
        <fullName evidence="9">Complexin</fullName>
    </recommendedName>
</protein>
<dbReference type="CDD" id="cd22808">
    <property type="entry name" value="Complexin_NTD_CPLX_I_II"/>
    <property type="match status" value="1"/>
</dbReference>
<evidence type="ECO:0000313" key="7">
    <source>
        <dbReference type="EnsemblMetazoa" id="SMAR010091-PA"/>
    </source>
</evidence>
<dbReference type="AlphaFoldDB" id="T1J8Q5"/>
<dbReference type="InterPro" id="IPR008849">
    <property type="entry name" value="Synaphin"/>
</dbReference>
<comment type="similarity">
    <text evidence="1">Belongs to the complexin/synaphin family.</text>
</comment>
<evidence type="ECO:0000256" key="4">
    <source>
        <dbReference type="ARBA" id="ARBA00022775"/>
    </source>
</evidence>
<evidence type="ECO:0000256" key="5">
    <source>
        <dbReference type="ARBA" id="ARBA00037297"/>
    </source>
</evidence>
<keyword evidence="4" id="KW-0532">Neurotransmitter transport</keyword>
<sequence>MISGRSEAPSILLASPFTRSLSLALTELSICPQERNRHDSRQLGGDENGGGGDKEADELAEQERQEALREAEDRRKDKHRKMEEEREVMRQGIRDKSSAFLLSIPNKRDDAPTSNDYGIQKKEELQQEQPQEDDAPGGLNRRKKTPEELAKEAEEEDQDEFTKLKNTLETQVNELKQQIEGKCSMQ</sequence>
<dbReference type="Pfam" id="PF05835">
    <property type="entry name" value="Synaphin"/>
    <property type="match status" value="2"/>
</dbReference>
<dbReference type="HOGENOM" id="CLU_1456216_0_0_1"/>